<accession>A0ABU6XCR7</accession>
<name>A0ABU6XCR7_9FABA</name>
<dbReference type="EMBL" id="JASCZI010211656">
    <property type="protein sequence ID" value="MED6195591.1"/>
    <property type="molecule type" value="Genomic_DNA"/>
</dbReference>
<feature type="region of interest" description="Disordered" evidence="1">
    <location>
        <begin position="56"/>
        <end position="94"/>
    </location>
</feature>
<feature type="region of interest" description="Disordered" evidence="1">
    <location>
        <begin position="1"/>
        <end position="39"/>
    </location>
</feature>
<evidence type="ECO:0000313" key="2">
    <source>
        <dbReference type="EMBL" id="MED6195591.1"/>
    </source>
</evidence>
<keyword evidence="3" id="KW-1185">Reference proteome</keyword>
<protein>
    <submittedName>
        <fullName evidence="2">Uncharacterized protein</fullName>
    </submittedName>
</protein>
<organism evidence="2 3">
    <name type="scientific">Stylosanthes scabra</name>
    <dbReference type="NCBI Taxonomy" id="79078"/>
    <lineage>
        <taxon>Eukaryota</taxon>
        <taxon>Viridiplantae</taxon>
        <taxon>Streptophyta</taxon>
        <taxon>Embryophyta</taxon>
        <taxon>Tracheophyta</taxon>
        <taxon>Spermatophyta</taxon>
        <taxon>Magnoliopsida</taxon>
        <taxon>eudicotyledons</taxon>
        <taxon>Gunneridae</taxon>
        <taxon>Pentapetalae</taxon>
        <taxon>rosids</taxon>
        <taxon>fabids</taxon>
        <taxon>Fabales</taxon>
        <taxon>Fabaceae</taxon>
        <taxon>Papilionoideae</taxon>
        <taxon>50 kb inversion clade</taxon>
        <taxon>dalbergioids sensu lato</taxon>
        <taxon>Dalbergieae</taxon>
        <taxon>Pterocarpus clade</taxon>
        <taxon>Stylosanthes</taxon>
    </lineage>
</organism>
<feature type="compositionally biased region" description="Basic and acidic residues" evidence="1">
    <location>
        <begin position="56"/>
        <end position="75"/>
    </location>
</feature>
<reference evidence="2 3" key="1">
    <citation type="journal article" date="2023" name="Plants (Basel)">
        <title>Bridging the Gap: Combining Genomics and Transcriptomics Approaches to Understand Stylosanthes scabra, an Orphan Legume from the Brazilian Caatinga.</title>
        <authorList>
            <person name="Ferreira-Neto J.R.C."/>
            <person name="da Silva M.D."/>
            <person name="Binneck E."/>
            <person name="de Melo N.F."/>
            <person name="da Silva R.H."/>
            <person name="de Melo A.L.T.M."/>
            <person name="Pandolfi V."/>
            <person name="Bustamante F.O."/>
            <person name="Brasileiro-Vidal A.C."/>
            <person name="Benko-Iseppon A.M."/>
        </authorList>
    </citation>
    <scope>NUCLEOTIDE SEQUENCE [LARGE SCALE GENOMIC DNA]</scope>
    <source>
        <tissue evidence="2">Leaves</tissue>
    </source>
</reference>
<sequence length="117" mass="12812">MIKRGKKIVQTPPTKTSTRLAALKAPVSPISPPASLSTPAIPQSVAKKLIFIDLTKNSESEKGSKEEDLEKKLTSEEDDVHGDDPQFWEYDDLPDWQVAEQSDNSEASCTGHPPPTL</sequence>
<proteinExistence type="predicted"/>
<comment type="caution">
    <text evidence="2">The sequence shown here is derived from an EMBL/GenBank/DDBJ whole genome shotgun (WGS) entry which is preliminary data.</text>
</comment>
<dbReference type="Proteomes" id="UP001341840">
    <property type="component" value="Unassembled WGS sequence"/>
</dbReference>
<gene>
    <name evidence="2" type="ORF">PIB30_039371</name>
</gene>
<evidence type="ECO:0000313" key="3">
    <source>
        <dbReference type="Proteomes" id="UP001341840"/>
    </source>
</evidence>
<evidence type="ECO:0000256" key="1">
    <source>
        <dbReference type="SAM" id="MobiDB-lite"/>
    </source>
</evidence>